<dbReference type="HOGENOM" id="CLU_024125_2_2_4"/>
<evidence type="ECO:0000256" key="1">
    <source>
        <dbReference type="SAM" id="MobiDB-lite"/>
    </source>
</evidence>
<dbReference type="InterPro" id="IPR036680">
    <property type="entry name" value="SPOR-like_sf"/>
</dbReference>
<dbReference type="SUPFAM" id="SSF52540">
    <property type="entry name" value="P-loop containing nucleoside triphosphate hydrolases"/>
    <property type="match status" value="1"/>
</dbReference>
<feature type="domain" description="AAA+ ATPase" evidence="2">
    <location>
        <begin position="44"/>
        <end position="242"/>
    </location>
</feature>
<name>Q47AJ8_DECAR</name>
<dbReference type="eggNOG" id="COG3266">
    <property type="taxonomic scope" value="Bacteria"/>
</dbReference>
<dbReference type="OrthoDB" id="9783370at2"/>
<protein>
    <submittedName>
        <fullName evidence="3">ATPase</fullName>
    </submittedName>
</protein>
<dbReference type="Pfam" id="PF13401">
    <property type="entry name" value="AAA_22"/>
    <property type="match status" value="1"/>
</dbReference>
<dbReference type="Gene3D" id="3.30.70.1070">
    <property type="entry name" value="Sporulation related repeat"/>
    <property type="match status" value="1"/>
</dbReference>
<dbReference type="InterPro" id="IPR052026">
    <property type="entry name" value="ExeA_AAA_ATPase_DNA-bind"/>
</dbReference>
<dbReference type="PANTHER" id="PTHR35894:SF1">
    <property type="entry name" value="PHOSPHORIBULOKINASE _ URIDINE KINASE FAMILY"/>
    <property type="match status" value="1"/>
</dbReference>
<reference evidence="3" key="1">
    <citation type="submission" date="2005-08" db="EMBL/GenBank/DDBJ databases">
        <title>Complete sequence of Dechloromonas aromatica RCB.</title>
        <authorList>
            <person name="Salinero K.K."/>
            <person name="Copeland A."/>
            <person name="Lucas S."/>
            <person name="Lapidus A."/>
            <person name="Barry K."/>
            <person name="Detter J.C."/>
            <person name="Glavina T."/>
            <person name="Hammon N."/>
            <person name="Israni S."/>
            <person name="Pitluck S."/>
            <person name="Di Bartolo G."/>
            <person name="Trong S."/>
            <person name="Schmutz J."/>
            <person name="Larimer F."/>
            <person name="Land M."/>
            <person name="Ivanova N."/>
            <person name="Richardson P."/>
        </authorList>
    </citation>
    <scope>NUCLEOTIDE SEQUENCE</scope>
    <source>
        <strain evidence="3">RCB</strain>
    </source>
</reference>
<dbReference type="CDD" id="cd00009">
    <property type="entry name" value="AAA"/>
    <property type="match status" value="1"/>
</dbReference>
<dbReference type="Gene3D" id="3.40.50.300">
    <property type="entry name" value="P-loop containing nucleotide triphosphate hydrolases"/>
    <property type="match status" value="1"/>
</dbReference>
<dbReference type="InterPro" id="IPR049945">
    <property type="entry name" value="AAA_22"/>
</dbReference>
<evidence type="ECO:0000259" key="2">
    <source>
        <dbReference type="SMART" id="SM00382"/>
    </source>
</evidence>
<evidence type="ECO:0000313" key="3">
    <source>
        <dbReference type="EMBL" id="AAZ48133.1"/>
    </source>
</evidence>
<feature type="region of interest" description="Disordered" evidence="1">
    <location>
        <begin position="307"/>
        <end position="348"/>
    </location>
</feature>
<dbReference type="InterPro" id="IPR027417">
    <property type="entry name" value="P-loop_NTPase"/>
</dbReference>
<dbReference type="eggNOG" id="COG3267">
    <property type="taxonomic scope" value="Bacteria"/>
</dbReference>
<dbReference type="EMBL" id="CP000089">
    <property type="protein sequence ID" value="AAZ48133.1"/>
    <property type="molecule type" value="Genomic_DNA"/>
</dbReference>
<dbReference type="GO" id="GO:0016887">
    <property type="term" value="F:ATP hydrolysis activity"/>
    <property type="evidence" value="ECO:0007669"/>
    <property type="project" value="InterPro"/>
</dbReference>
<dbReference type="InterPro" id="IPR003593">
    <property type="entry name" value="AAA+_ATPase"/>
</dbReference>
<dbReference type="KEGG" id="dar:Daro_3404"/>
<proteinExistence type="predicted"/>
<dbReference type="PANTHER" id="PTHR35894">
    <property type="entry name" value="GENERAL SECRETION PATHWAY PROTEIN A-RELATED"/>
    <property type="match status" value="1"/>
</dbReference>
<dbReference type="STRING" id="159087.Daro_3404"/>
<dbReference type="SMART" id="SM00382">
    <property type="entry name" value="AAA"/>
    <property type="match status" value="1"/>
</dbReference>
<dbReference type="AlphaFoldDB" id="Q47AJ8"/>
<accession>Q47AJ8</accession>
<sequence>MSLYLEHFGLREPPFRITPHTDFFFTGANRGPTLDALIYAITQDEGIVKVTGEVGSGKTMLCRMLLERLPKNVETLYLANPSLSRQEILGAIADELGIPTDGKATHSLTRALQDALIERYAEGKRVVLLIDEAHAMPAESLEEIRLLSNLESKATKLLQIALFAQPELDERLAATDMRQLRERITQHFNLTPLKQDDVAAYIEFRLRAAGYHGPTPFSGEAIQMIARISEGLSRRINILADKALLAAYSSGSHKVDSTEIRIAEQDARFSPLQPKAPFNPKPLLWGIAGAGIGALLIAMTIGVGSPHSVPAGDNESAPSAPPKPQAPQSGKRLQAIQPRGEAQDLTATPDKIRFGALTRQHFAQYEEWIKDAPRNHYFIQLLATDASHTGEVEGFLARAINVLEPAHIRAYRSSLSGRDRVGIIFGDFESREEAILAMQTLPESIKAVQPFPRQVSKLR</sequence>
<gene>
    <name evidence="3" type="ordered locus">Daro_3404</name>
</gene>
<dbReference type="GO" id="GO:0042834">
    <property type="term" value="F:peptidoglycan binding"/>
    <property type="evidence" value="ECO:0007669"/>
    <property type="project" value="InterPro"/>
</dbReference>
<organism evidence="3">
    <name type="scientific">Dechloromonas aromatica (strain RCB)</name>
    <dbReference type="NCBI Taxonomy" id="159087"/>
    <lineage>
        <taxon>Bacteria</taxon>
        <taxon>Pseudomonadati</taxon>
        <taxon>Pseudomonadota</taxon>
        <taxon>Betaproteobacteria</taxon>
        <taxon>Rhodocyclales</taxon>
        <taxon>Azonexaceae</taxon>
        <taxon>Dechloromonas</taxon>
    </lineage>
</organism>